<dbReference type="InterPro" id="IPR046342">
    <property type="entry name" value="CBS_dom_sf"/>
</dbReference>
<feature type="domain" description="CBS" evidence="2">
    <location>
        <begin position="101"/>
        <end position="159"/>
    </location>
</feature>
<evidence type="ECO:0000313" key="3">
    <source>
        <dbReference type="EMBL" id="QHT17225.1"/>
    </source>
</evidence>
<sequence>MLPRTILRTYSSVSKLNAQTTVSALKVFENSCYHKIDFKINEESNVKEAVMRFSAFNIGCLVVTDKLDRVVGVCSERDYITKVAVMDKSSKELKVKDICTYGQNIIIAKKDDSLEMCMNKMMYKDIRHLLVIDDNNVDFVGMISIKDLIKEIMKKNEDTISRLSDFKIGKGAFFGSE</sequence>
<protein>
    <recommendedName>
        <fullName evidence="2">CBS domain-containing protein</fullName>
    </recommendedName>
</protein>
<proteinExistence type="predicted"/>
<dbReference type="EMBL" id="MN739632">
    <property type="protein sequence ID" value="QHT17225.1"/>
    <property type="molecule type" value="Genomic_DNA"/>
</dbReference>
<dbReference type="SMART" id="SM00116">
    <property type="entry name" value="CBS"/>
    <property type="match status" value="2"/>
</dbReference>
<keyword evidence="1" id="KW-0129">CBS domain</keyword>
<reference evidence="3" key="1">
    <citation type="journal article" date="2020" name="Nature">
        <title>Giant virus diversity and host interactions through global metagenomics.</title>
        <authorList>
            <person name="Schulz F."/>
            <person name="Roux S."/>
            <person name="Paez-Espino D."/>
            <person name="Jungbluth S."/>
            <person name="Walsh D.A."/>
            <person name="Denef V.J."/>
            <person name="McMahon K.D."/>
            <person name="Konstantinidis K.T."/>
            <person name="Eloe-Fadrosh E.A."/>
            <person name="Kyrpides N.C."/>
            <person name="Woyke T."/>
        </authorList>
    </citation>
    <scope>NUCLEOTIDE SEQUENCE</scope>
    <source>
        <strain evidence="3">GVMAG-M-3300023174-24</strain>
    </source>
</reference>
<evidence type="ECO:0000259" key="2">
    <source>
        <dbReference type="PROSITE" id="PS51371"/>
    </source>
</evidence>
<dbReference type="Pfam" id="PF00571">
    <property type="entry name" value="CBS"/>
    <property type="match status" value="2"/>
</dbReference>
<dbReference type="SUPFAM" id="SSF54631">
    <property type="entry name" value="CBS-domain pair"/>
    <property type="match status" value="1"/>
</dbReference>
<dbReference type="Gene3D" id="3.10.580.10">
    <property type="entry name" value="CBS-domain"/>
    <property type="match status" value="1"/>
</dbReference>
<dbReference type="PROSITE" id="PS51371">
    <property type="entry name" value="CBS"/>
    <property type="match status" value="1"/>
</dbReference>
<dbReference type="PANTHER" id="PTHR43080:SF2">
    <property type="entry name" value="CBS DOMAIN-CONTAINING PROTEIN"/>
    <property type="match status" value="1"/>
</dbReference>
<dbReference type="InterPro" id="IPR000644">
    <property type="entry name" value="CBS_dom"/>
</dbReference>
<accession>A0A6C0DNR2</accession>
<organism evidence="3">
    <name type="scientific">viral metagenome</name>
    <dbReference type="NCBI Taxonomy" id="1070528"/>
    <lineage>
        <taxon>unclassified sequences</taxon>
        <taxon>metagenomes</taxon>
        <taxon>organismal metagenomes</taxon>
    </lineage>
</organism>
<evidence type="ECO:0000256" key="1">
    <source>
        <dbReference type="ARBA" id="ARBA00023122"/>
    </source>
</evidence>
<dbReference type="InterPro" id="IPR051257">
    <property type="entry name" value="Diverse_CBS-Domain"/>
</dbReference>
<dbReference type="PANTHER" id="PTHR43080">
    <property type="entry name" value="CBS DOMAIN-CONTAINING PROTEIN CBSX3, MITOCHONDRIAL"/>
    <property type="match status" value="1"/>
</dbReference>
<dbReference type="AlphaFoldDB" id="A0A6C0DNR2"/>
<name>A0A6C0DNR2_9ZZZZ</name>